<proteinExistence type="predicted"/>
<protein>
    <submittedName>
        <fullName evidence="1">Uncharacterized protein</fullName>
    </submittedName>
</protein>
<name>A0A2S9XFC4_9BACT</name>
<sequence>MATACTEAPGDADADTSVVEPGELDGACQLNERVGLFSVVHEANYSAVDGELTEAVIPATIVQATITEGGCQLLTRDNPFCDPPCGAGEACTHAGTCIPYPAKRDTGTVTIDGLEVGVVMQPRADKRYFETTLPHPVFSPGTAIRLTSSGGEVGPLELSGRGFAPLELSTTTWVAQAGQPLVVDWVAEDDGEARFYLTINVDQHGISPATLVCEGPDSGSFEVPATVIDALLSAGISGFPTGHAYRRTVDSVESDDGCVEFQVRSHRDATLEVSGHTPCTADPDCPDGQTCDLANQTCV</sequence>
<evidence type="ECO:0000313" key="2">
    <source>
        <dbReference type="Proteomes" id="UP000238823"/>
    </source>
</evidence>
<dbReference type="AlphaFoldDB" id="A0A2S9XFC4"/>
<dbReference type="EMBL" id="PVNL01000173">
    <property type="protein sequence ID" value="PRP91565.1"/>
    <property type="molecule type" value="Genomic_DNA"/>
</dbReference>
<gene>
    <name evidence="1" type="ORF">ENSA7_82170</name>
</gene>
<reference evidence="1 2" key="1">
    <citation type="submission" date="2018-03" db="EMBL/GenBank/DDBJ databases">
        <title>Draft Genome Sequences of the Obligatory Marine Myxobacteria Enhygromyxa salina SWB007.</title>
        <authorList>
            <person name="Poehlein A."/>
            <person name="Moghaddam J.A."/>
            <person name="Harms H."/>
            <person name="Alanjari M."/>
            <person name="Koenig G.M."/>
            <person name="Daniel R."/>
            <person name="Schaeberle T.F."/>
        </authorList>
    </citation>
    <scope>NUCLEOTIDE SEQUENCE [LARGE SCALE GENOMIC DNA]</scope>
    <source>
        <strain evidence="1 2">SWB007</strain>
    </source>
</reference>
<organism evidence="1 2">
    <name type="scientific">Enhygromyxa salina</name>
    <dbReference type="NCBI Taxonomy" id="215803"/>
    <lineage>
        <taxon>Bacteria</taxon>
        <taxon>Pseudomonadati</taxon>
        <taxon>Myxococcota</taxon>
        <taxon>Polyangia</taxon>
        <taxon>Nannocystales</taxon>
        <taxon>Nannocystaceae</taxon>
        <taxon>Enhygromyxa</taxon>
    </lineage>
</organism>
<comment type="caution">
    <text evidence="1">The sequence shown here is derived from an EMBL/GenBank/DDBJ whole genome shotgun (WGS) entry which is preliminary data.</text>
</comment>
<evidence type="ECO:0000313" key="1">
    <source>
        <dbReference type="EMBL" id="PRP91565.1"/>
    </source>
</evidence>
<dbReference type="Proteomes" id="UP000238823">
    <property type="component" value="Unassembled WGS sequence"/>
</dbReference>
<accession>A0A2S9XFC4</accession>